<dbReference type="InterPro" id="IPR036047">
    <property type="entry name" value="F-box-like_dom_sf"/>
</dbReference>
<dbReference type="NCBIfam" id="TIGR00597">
    <property type="entry name" value="rad10"/>
    <property type="match status" value="1"/>
</dbReference>
<dbReference type="GO" id="GO:0006312">
    <property type="term" value="P:mitotic recombination"/>
    <property type="evidence" value="ECO:0007669"/>
    <property type="project" value="TreeGrafter"/>
</dbReference>
<dbReference type="CDD" id="cd22325">
    <property type="entry name" value="ERCC1_C-like"/>
    <property type="match status" value="1"/>
</dbReference>
<keyword evidence="11" id="KW-1185">Reference proteome</keyword>
<evidence type="ECO:0000313" key="11">
    <source>
        <dbReference type="Proteomes" id="UP000799757"/>
    </source>
</evidence>
<dbReference type="Proteomes" id="UP000799757">
    <property type="component" value="Unassembled WGS sequence"/>
</dbReference>
<dbReference type="OrthoDB" id="10262814at2759"/>
<evidence type="ECO:0000259" key="9">
    <source>
        <dbReference type="Pfam" id="PF12937"/>
    </source>
</evidence>
<protein>
    <submittedName>
        <fullName evidence="10">Uncharacterized protein</fullName>
    </submittedName>
</protein>
<dbReference type="Pfam" id="PF12937">
    <property type="entry name" value="F-box-like"/>
    <property type="match status" value="1"/>
</dbReference>
<dbReference type="SUPFAM" id="SSF47781">
    <property type="entry name" value="RuvA domain 2-like"/>
    <property type="match status" value="1"/>
</dbReference>
<dbReference type="GO" id="GO:0000110">
    <property type="term" value="C:nucleotide-excision repair factor 1 complex"/>
    <property type="evidence" value="ECO:0007669"/>
    <property type="project" value="TreeGrafter"/>
</dbReference>
<proteinExistence type="inferred from homology"/>
<dbReference type="PANTHER" id="PTHR12749">
    <property type="entry name" value="EXCISION REPAIR CROSS-COMPLEMENTING 1 ERCC1"/>
    <property type="match status" value="1"/>
</dbReference>
<dbReference type="GO" id="GO:0006302">
    <property type="term" value="P:double-strand break repair"/>
    <property type="evidence" value="ECO:0007669"/>
    <property type="project" value="UniProtKB-ARBA"/>
</dbReference>
<dbReference type="Pfam" id="PF03834">
    <property type="entry name" value="Rad10"/>
    <property type="match status" value="1"/>
</dbReference>
<dbReference type="Gene3D" id="3.40.50.10130">
    <property type="match status" value="1"/>
</dbReference>
<keyword evidence="6" id="KW-0539">Nucleus</keyword>
<dbReference type="InterPro" id="IPR010994">
    <property type="entry name" value="RuvA_2-like"/>
</dbReference>
<evidence type="ECO:0000256" key="3">
    <source>
        <dbReference type="ARBA" id="ARBA00022763"/>
    </source>
</evidence>
<gene>
    <name evidence="10" type="ORF">K505DRAFT_408286</name>
</gene>
<organism evidence="10 11">
    <name type="scientific">Melanomma pulvis-pyrius CBS 109.77</name>
    <dbReference type="NCBI Taxonomy" id="1314802"/>
    <lineage>
        <taxon>Eukaryota</taxon>
        <taxon>Fungi</taxon>
        <taxon>Dikarya</taxon>
        <taxon>Ascomycota</taxon>
        <taxon>Pezizomycotina</taxon>
        <taxon>Dothideomycetes</taxon>
        <taxon>Pleosporomycetidae</taxon>
        <taxon>Pleosporales</taxon>
        <taxon>Melanommataceae</taxon>
        <taxon>Melanomma</taxon>
    </lineage>
</organism>
<dbReference type="InterPro" id="IPR047260">
    <property type="entry name" value="ERCC1-like_central_dom"/>
</dbReference>
<keyword evidence="5" id="KW-0234">DNA repair</keyword>
<evidence type="ECO:0000256" key="2">
    <source>
        <dbReference type="ARBA" id="ARBA00008283"/>
    </source>
</evidence>
<dbReference type="InterPro" id="IPR004579">
    <property type="entry name" value="ERCC1/RAD10/SWI10"/>
</dbReference>
<dbReference type="InterPro" id="IPR001810">
    <property type="entry name" value="F-box_dom"/>
</dbReference>
<dbReference type="PANTHER" id="PTHR12749:SF0">
    <property type="entry name" value="DNA EXCISION REPAIR PROTEIN ERCC-1"/>
    <property type="match status" value="1"/>
</dbReference>
<feature type="region of interest" description="Disordered" evidence="7">
    <location>
        <begin position="273"/>
        <end position="352"/>
    </location>
</feature>
<feature type="domain" description="ERCC1-like central" evidence="8">
    <location>
        <begin position="50"/>
        <end position="163"/>
    </location>
</feature>
<accession>A0A6A6X933</accession>
<feature type="compositionally biased region" description="Polar residues" evidence="7">
    <location>
        <begin position="329"/>
        <end position="343"/>
    </location>
</feature>
<name>A0A6A6X933_9PLEO</name>
<dbReference type="GO" id="GO:0070914">
    <property type="term" value="P:UV-damage excision repair"/>
    <property type="evidence" value="ECO:0007669"/>
    <property type="project" value="TreeGrafter"/>
</dbReference>
<dbReference type="EMBL" id="MU001944">
    <property type="protein sequence ID" value="KAF2793040.1"/>
    <property type="molecule type" value="Genomic_DNA"/>
</dbReference>
<reference evidence="10" key="1">
    <citation type="journal article" date="2020" name="Stud. Mycol.">
        <title>101 Dothideomycetes genomes: a test case for predicting lifestyles and emergence of pathogens.</title>
        <authorList>
            <person name="Haridas S."/>
            <person name="Albert R."/>
            <person name="Binder M."/>
            <person name="Bloem J."/>
            <person name="Labutti K."/>
            <person name="Salamov A."/>
            <person name="Andreopoulos B."/>
            <person name="Baker S."/>
            <person name="Barry K."/>
            <person name="Bills G."/>
            <person name="Bluhm B."/>
            <person name="Cannon C."/>
            <person name="Castanera R."/>
            <person name="Culley D."/>
            <person name="Daum C."/>
            <person name="Ezra D."/>
            <person name="Gonzalez J."/>
            <person name="Henrissat B."/>
            <person name="Kuo A."/>
            <person name="Liang C."/>
            <person name="Lipzen A."/>
            <person name="Lutzoni F."/>
            <person name="Magnuson J."/>
            <person name="Mondo S."/>
            <person name="Nolan M."/>
            <person name="Ohm R."/>
            <person name="Pangilinan J."/>
            <person name="Park H.-J."/>
            <person name="Ramirez L."/>
            <person name="Alfaro M."/>
            <person name="Sun H."/>
            <person name="Tritt A."/>
            <person name="Yoshinaga Y."/>
            <person name="Zwiers L.-H."/>
            <person name="Turgeon B."/>
            <person name="Goodwin S."/>
            <person name="Spatafora J."/>
            <person name="Crous P."/>
            <person name="Grigoriev I."/>
        </authorList>
    </citation>
    <scope>NUCLEOTIDE SEQUENCE</scope>
    <source>
        <strain evidence="10">CBS 109.77</strain>
    </source>
</reference>
<feature type="compositionally biased region" description="Low complexity" evidence="7">
    <location>
        <begin position="16"/>
        <end position="32"/>
    </location>
</feature>
<dbReference type="Gene3D" id="1.10.150.20">
    <property type="entry name" value="5' to 3' exonuclease, C-terminal subdomain"/>
    <property type="match status" value="1"/>
</dbReference>
<dbReference type="SUPFAM" id="SSF81383">
    <property type="entry name" value="F-box domain"/>
    <property type="match status" value="1"/>
</dbReference>
<evidence type="ECO:0000256" key="6">
    <source>
        <dbReference type="ARBA" id="ARBA00023242"/>
    </source>
</evidence>
<dbReference type="GO" id="GO:0003697">
    <property type="term" value="F:single-stranded DNA binding"/>
    <property type="evidence" value="ECO:0007669"/>
    <property type="project" value="TreeGrafter"/>
</dbReference>
<dbReference type="GO" id="GO:0070522">
    <property type="term" value="C:ERCC4-ERCC1 complex"/>
    <property type="evidence" value="ECO:0007669"/>
    <property type="project" value="TreeGrafter"/>
</dbReference>
<dbReference type="FunFam" id="3.40.50.10130:FF:000001">
    <property type="entry name" value="DNA excision repair protein ERCC-1"/>
    <property type="match status" value="1"/>
</dbReference>
<evidence type="ECO:0000256" key="5">
    <source>
        <dbReference type="ARBA" id="ARBA00023204"/>
    </source>
</evidence>
<dbReference type="AlphaFoldDB" id="A0A6A6X933"/>
<dbReference type="CDD" id="cd09917">
    <property type="entry name" value="F-box_SF"/>
    <property type="match status" value="1"/>
</dbReference>
<keyword evidence="4" id="KW-0238">DNA-binding</keyword>
<comment type="similarity">
    <text evidence="2">Belongs to the ERCC1/RAD10/SWI10 family.</text>
</comment>
<evidence type="ECO:0000256" key="7">
    <source>
        <dbReference type="SAM" id="MobiDB-lite"/>
    </source>
</evidence>
<dbReference type="SUPFAM" id="SSF52980">
    <property type="entry name" value="Restriction endonuclease-like"/>
    <property type="match status" value="1"/>
</dbReference>
<sequence>MDGAAASTLTAQTSRPAAEPATTTTTATANAPRIQQPTPQALPSRSGPSSILVSPRQKGNPILNGVRAVAWEYSDIPADYVLGATTCALFLSLKYHRLHPEYIYNRIRDLKGQYGLRILLTMVDIENHEAALRELSKTSLINNVTIMLCWSAQEAGRYLELFKTFEHAAPTSIRAQQSSSYSDKLVEFITVPRSINKTDALGLVSNFGSIRTAVNAGPEEVGLIAGWGEKKVQRWCSSARDPFRIKKAAKRGVGRDDSRATVSRDISRAEGDDLIDIDATTGPSIPTRAQADTRPAQPPAEDTFHRPAEDEEEAMRQAGTAGKAARTAIQKSQKSGTDGSGKSKQGEELSEGLPTELQIEIFGYLERLDLKAARGVSRKFRDHTSPSLFQNVVACARYKALSAMQKVSLHPVYQTYVKELIFDGSVYDSALASRFERYQAQADQCDAISTGFRWENMARYKRYQLLYREQEDMRTGGILFQEVSRALESMTKVSSLVYSPGPRNIPIEAKDMKDILPRGAGKRWGLEAESSYASFLDSCQHGIHHVIGAIYASQYSRIREFRVEAPGVPATGTEFTIFVFDFADQQHLEAGRYFFRQLHRLKMNISLRHPGTLDNAINGNALPHPSSASSLTQVSNLSTLLLEAKDLRELSFHLTHWQPSAHHMYGHLNPHPQRMFIDLGLNARWHKLRSLSLGGIHATEEELMQLITRHRETLKDVEFSHCSLFSGLWANIVDEVIHSTSIFPFSLKRVNEAVIEQRNFQDLTAEEMEHWQYEGTLMLNSGGLRYFDEPYGKTVYSSQRLSTEEN</sequence>
<keyword evidence="3" id="KW-0227">DNA damage</keyword>
<evidence type="ECO:0000256" key="1">
    <source>
        <dbReference type="ARBA" id="ARBA00004123"/>
    </source>
</evidence>
<evidence type="ECO:0000313" key="10">
    <source>
        <dbReference type="EMBL" id="KAF2793040.1"/>
    </source>
</evidence>
<feature type="region of interest" description="Disordered" evidence="7">
    <location>
        <begin position="1"/>
        <end position="56"/>
    </location>
</feature>
<evidence type="ECO:0000259" key="8">
    <source>
        <dbReference type="Pfam" id="PF03834"/>
    </source>
</evidence>
<evidence type="ECO:0000256" key="4">
    <source>
        <dbReference type="ARBA" id="ARBA00023125"/>
    </source>
</evidence>
<dbReference type="InterPro" id="IPR011335">
    <property type="entry name" value="Restrct_endonuc-II-like"/>
</dbReference>
<feature type="domain" description="F-box" evidence="9">
    <location>
        <begin position="352"/>
        <end position="392"/>
    </location>
</feature>
<feature type="compositionally biased region" description="Polar residues" evidence="7">
    <location>
        <begin position="33"/>
        <end position="52"/>
    </location>
</feature>
<dbReference type="GO" id="GO:0003684">
    <property type="term" value="F:damaged DNA binding"/>
    <property type="evidence" value="ECO:0007669"/>
    <property type="project" value="InterPro"/>
</dbReference>
<comment type="subcellular location">
    <subcellularLocation>
        <location evidence="1">Nucleus</location>
    </subcellularLocation>
</comment>